<sequence length="269" mass="29119">MSVTLPIQALLTMQISLEISSDGQVHALEMGQARSLDAPDHMHTQLEGLKLHVQSVATDSTGVKLTMSASIEAANRHQSFLTQLDLPSEQPILECSAGAPTFDFFSQLHTAVEPASFDTPQGFDAFHILCQTLDTHHFQPSMMYPELSWMPSSVSDGLLLPQDVTVFDSETSSRATSPDSSVSPSEYGESSPTLPGSPEPPIATTSFLAVSPRPATHIRTVVHTQQEARRRRKAIVDALSVYHGLRARVLTSTRSVETRSVAAWTAAAV</sequence>
<dbReference type="Proteomes" id="UP001221142">
    <property type="component" value="Unassembled WGS sequence"/>
</dbReference>
<evidence type="ECO:0000256" key="1">
    <source>
        <dbReference type="SAM" id="MobiDB-lite"/>
    </source>
</evidence>
<accession>A0AAD7CKJ8</accession>
<dbReference type="EMBL" id="JARKIF010000001">
    <property type="protein sequence ID" value="KAJ7650919.1"/>
    <property type="molecule type" value="Genomic_DNA"/>
</dbReference>
<feature type="compositionally biased region" description="Low complexity" evidence="1">
    <location>
        <begin position="180"/>
        <end position="192"/>
    </location>
</feature>
<dbReference type="AlphaFoldDB" id="A0AAD7CKJ8"/>
<name>A0AAD7CKJ8_9AGAR</name>
<organism evidence="2 3">
    <name type="scientific">Roridomyces roridus</name>
    <dbReference type="NCBI Taxonomy" id="1738132"/>
    <lineage>
        <taxon>Eukaryota</taxon>
        <taxon>Fungi</taxon>
        <taxon>Dikarya</taxon>
        <taxon>Basidiomycota</taxon>
        <taxon>Agaricomycotina</taxon>
        <taxon>Agaricomycetes</taxon>
        <taxon>Agaricomycetidae</taxon>
        <taxon>Agaricales</taxon>
        <taxon>Marasmiineae</taxon>
        <taxon>Mycenaceae</taxon>
        <taxon>Roridomyces</taxon>
    </lineage>
</organism>
<comment type="caution">
    <text evidence="2">The sequence shown here is derived from an EMBL/GenBank/DDBJ whole genome shotgun (WGS) entry which is preliminary data.</text>
</comment>
<protein>
    <submittedName>
        <fullName evidence="2">Uncharacterized protein</fullName>
    </submittedName>
</protein>
<keyword evidence="3" id="KW-1185">Reference proteome</keyword>
<feature type="compositionally biased region" description="Polar residues" evidence="1">
    <location>
        <begin position="169"/>
        <end position="179"/>
    </location>
</feature>
<feature type="region of interest" description="Disordered" evidence="1">
    <location>
        <begin position="169"/>
        <end position="204"/>
    </location>
</feature>
<proteinExistence type="predicted"/>
<evidence type="ECO:0000313" key="3">
    <source>
        <dbReference type="Proteomes" id="UP001221142"/>
    </source>
</evidence>
<reference evidence="2" key="1">
    <citation type="submission" date="2023-03" db="EMBL/GenBank/DDBJ databases">
        <title>Massive genome expansion in bonnet fungi (Mycena s.s.) driven by repeated elements and novel gene families across ecological guilds.</title>
        <authorList>
            <consortium name="Lawrence Berkeley National Laboratory"/>
            <person name="Harder C.B."/>
            <person name="Miyauchi S."/>
            <person name="Viragh M."/>
            <person name="Kuo A."/>
            <person name="Thoen E."/>
            <person name="Andreopoulos B."/>
            <person name="Lu D."/>
            <person name="Skrede I."/>
            <person name="Drula E."/>
            <person name="Henrissat B."/>
            <person name="Morin E."/>
            <person name="Kohler A."/>
            <person name="Barry K."/>
            <person name="LaButti K."/>
            <person name="Morin E."/>
            <person name="Salamov A."/>
            <person name="Lipzen A."/>
            <person name="Mereny Z."/>
            <person name="Hegedus B."/>
            <person name="Baldrian P."/>
            <person name="Stursova M."/>
            <person name="Weitz H."/>
            <person name="Taylor A."/>
            <person name="Grigoriev I.V."/>
            <person name="Nagy L.G."/>
            <person name="Martin F."/>
            <person name="Kauserud H."/>
        </authorList>
    </citation>
    <scope>NUCLEOTIDE SEQUENCE</scope>
    <source>
        <strain evidence="2">9284</strain>
    </source>
</reference>
<evidence type="ECO:0000313" key="2">
    <source>
        <dbReference type="EMBL" id="KAJ7650919.1"/>
    </source>
</evidence>
<gene>
    <name evidence="2" type="ORF">FB45DRAFT_1050775</name>
</gene>